<evidence type="ECO:0000256" key="1">
    <source>
        <dbReference type="SAM" id="Coils"/>
    </source>
</evidence>
<evidence type="ECO:0000313" key="2">
    <source>
        <dbReference type="EMBL" id="KAG7162495.1"/>
    </source>
</evidence>
<organism evidence="2 3">
    <name type="scientific">Homarus americanus</name>
    <name type="common">American lobster</name>
    <dbReference type="NCBI Taxonomy" id="6706"/>
    <lineage>
        <taxon>Eukaryota</taxon>
        <taxon>Metazoa</taxon>
        <taxon>Ecdysozoa</taxon>
        <taxon>Arthropoda</taxon>
        <taxon>Crustacea</taxon>
        <taxon>Multicrustacea</taxon>
        <taxon>Malacostraca</taxon>
        <taxon>Eumalacostraca</taxon>
        <taxon>Eucarida</taxon>
        <taxon>Decapoda</taxon>
        <taxon>Pleocyemata</taxon>
        <taxon>Astacidea</taxon>
        <taxon>Nephropoidea</taxon>
        <taxon>Nephropidae</taxon>
        <taxon>Homarus</taxon>
    </lineage>
</organism>
<sequence length="115" mass="13753">MCNRWNDAFHEVQVEVGEKLKQLKQKLSGEITEVREELTVVNSELQKIRGGRKAQPRVEHVNRLWQYHGPWQYIWEDSEEQSHTYHRRGPDWRSWNLAMDQEEEHCSLLAELGVT</sequence>
<proteinExistence type="predicted"/>
<accession>A0A8J5JQV9</accession>
<feature type="coiled-coil region" evidence="1">
    <location>
        <begin position="17"/>
        <end position="44"/>
    </location>
</feature>
<reference evidence="2" key="1">
    <citation type="journal article" date="2021" name="Sci. Adv.">
        <title>The American lobster genome reveals insights on longevity, neural, and immune adaptations.</title>
        <authorList>
            <person name="Polinski J.M."/>
            <person name="Zimin A.V."/>
            <person name="Clark K.F."/>
            <person name="Kohn A.B."/>
            <person name="Sadowski N."/>
            <person name="Timp W."/>
            <person name="Ptitsyn A."/>
            <person name="Khanna P."/>
            <person name="Romanova D.Y."/>
            <person name="Williams P."/>
            <person name="Greenwood S.J."/>
            <person name="Moroz L.L."/>
            <person name="Walt D.R."/>
            <person name="Bodnar A.G."/>
        </authorList>
    </citation>
    <scope>NUCLEOTIDE SEQUENCE</scope>
    <source>
        <strain evidence="2">GMGI-L3</strain>
    </source>
</reference>
<keyword evidence="3" id="KW-1185">Reference proteome</keyword>
<dbReference type="EMBL" id="JAHLQT010027705">
    <property type="protein sequence ID" value="KAG7162495.1"/>
    <property type="molecule type" value="Genomic_DNA"/>
</dbReference>
<comment type="caution">
    <text evidence="2">The sequence shown here is derived from an EMBL/GenBank/DDBJ whole genome shotgun (WGS) entry which is preliminary data.</text>
</comment>
<protein>
    <submittedName>
        <fullName evidence="2">Uncharacterized protein</fullName>
    </submittedName>
</protein>
<evidence type="ECO:0000313" key="3">
    <source>
        <dbReference type="Proteomes" id="UP000747542"/>
    </source>
</evidence>
<dbReference type="Proteomes" id="UP000747542">
    <property type="component" value="Unassembled WGS sequence"/>
</dbReference>
<keyword evidence="1" id="KW-0175">Coiled coil</keyword>
<gene>
    <name evidence="2" type="ORF">Hamer_G008045</name>
</gene>
<name>A0A8J5JQV9_HOMAM</name>
<dbReference type="AlphaFoldDB" id="A0A8J5JQV9"/>